<evidence type="ECO:0000256" key="1">
    <source>
        <dbReference type="ARBA" id="ARBA00022729"/>
    </source>
</evidence>
<dbReference type="NCBIfam" id="TIGR04534">
    <property type="entry name" value="ELWxxDGT_rpt"/>
    <property type="match status" value="1"/>
</dbReference>
<feature type="signal peptide" evidence="2">
    <location>
        <begin position="1"/>
        <end position="24"/>
    </location>
</feature>
<gene>
    <name evidence="4" type="ORF">FJ651_13440</name>
</gene>
<dbReference type="NCBIfam" id="TIGR04183">
    <property type="entry name" value="Por_Secre_tail"/>
    <property type="match status" value="1"/>
</dbReference>
<reference evidence="4 5" key="1">
    <citation type="submission" date="2019-06" db="EMBL/GenBank/DDBJ databases">
        <title>Flavobacteriaceae Paucihalobacterium erythroidium CWB-1, complete genome.</title>
        <authorList>
            <person name="Wu S."/>
        </authorList>
    </citation>
    <scope>NUCLEOTIDE SEQUENCE [LARGE SCALE GENOMIC DNA]</scope>
    <source>
        <strain evidence="4 5">CWB-1</strain>
    </source>
</reference>
<dbReference type="InterPro" id="IPR015915">
    <property type="entry name" value="Kelch-typ_b-propeller"/>
</dbReference>
<dbReference type="Proteomes" id="UP000317332">
    <property type="component" value="Unassembled WGS sequence"/>
</dbReference>
<evidence type="ECO:0000259" key="3">
    <source>
        <dbReference type="Pfam" id="PF18962"/>
    </source>
</evidence>
<keyword evidence="1 2" id="KW-0732">Signal</keyword>
<sequence length="461" mass="49326">MKKQLLTFLTLSFALFGFSQITLVKEINPAGDGNPRNLYAFDGKIYFDATDGTNGFELWVSDGTEAGTFLVKDINPSGTSAPGNWFEYNNTLYFSANSGGGSVLHKTDGTEAGTLATGDTGLFGPVLVGTEIYAVNSTDTNNLWKFTGDGTAAAVAPAAINALGFNLIELNGKLLIVGTVPSTTVGRELYEYDPATNSFTLIKDIDNATTNSGAQNFVSTGSKVYFRTGTNAIWETDGTPAGTQEVTTVTNAGIGGILELYAWDGKIFFEGDTSASNDQLWVYDPAADTVTNVSNITGGTGTGANNHDPSDFAPFGDFLYYAGEIADDTRQWLFRTDGVNSVRVNDDIFDIDDIAVLNGVLYFEGDDGVAGNELYKADPTTLSNGEAVLEIVNVYPNPAKDHVMFSQNMIGKSYTIFDAAGKQLSEGILNTDRLELNLASGLYLIRVKSDNSILTKKIIIE</sequence>
<dbReference type="SUPFAM" id="SSF69304">
    <property type="entry name" value="Tricorn protease N-terminal domain"/>
    <property type="match status" value="1"/>
</dbReference>
<dbReference type="InterPro" id="IPR030916">
    <property type="entry name" value="ELWxxDGT_rpt"/>
</dbReference>
<dbReference type="AlphaFoldDB" id="A0A506PD94"/>
<dbReference type="RefSeq" id="WP_140991062.1">
    <property type="nucleotide sequence ID" value="NZ_VHIQ01000007.1"/>
</dbReference>
<evidence type="ECO:0000313" key="4">
    <source>
        <dbReference type="EMBL" id="TPV31823.1"/>
    </source>
</evidence>
<feature type="domain" description="Secretion system C-terminal sorting" evidence="3">
    <location>
        <begin position="394"/>
        <end position="460"/>
    </location>
</feature>
<dbReference type="Gene3D" id="2.120.10.80">
    <property type="entry name" value="Kelch-type beta propeller"/>
    <property type="match status" value="1"/>
</dbReference>
<evidence type="ECO:0000313" key="5">
    <source>
        <dbReference type="Proteomes" id="UP000317332"/>
    </source>
</evidence>
<protein>
    <submittedName>
        <fullName evidence="4">T9SS type A sorting domain-containing protein</fullName>
    </submittedName>
</protein>
<dbReference type="OrthoDB" id="3179827at2"/>
<organism evidence="4 5">
    <name type="scientific">Paucihalobacter ruber</name>
    <dbReference type="NCBI Taxonomy" id="2567861"/>
    <lineage>
        <taxon>Bacteria</taxon>
        <taxon>Pseudomonadati</taxon>
        <taxon>Bacteroidota</taxon>
        <taxon>Flavobacteriia</taxon>
        <taxon>Flavobacteriales</taxon>
        <taxon>Flavobacteriaceae</taxon>
        <taxon>Paucihalobacter</taxon>
    </lineage>
</organism>
<comment type="caution">
    <text evidence="4">The sequence shown here is derived from an EMBL/GenBank/DDBJ whole genome shotgun (WGS) entry which is preliminary data.</text>
</comment>
<dbReference type="Pfam" id="PF18962">
    <property type="entry name" value="Por_Secre_tail"/>
    <property type="match status" value="1"/>
</dbReference>
<evidence type="ECO:0000256" key="2">
    <source>
        <dbReference type="SAM" id="SignalP"/>
    </source>
</evidence>
<proteinExistence type="predicted"/>
<dbReference type="EMBL" id="VHIQ01000007">
    <property type="protein sequence ID" value="TPV31823.1"/>
    <property type="molecule type" value="Genomic_DNA"/>
</dbReference>
<accession>A0A506PD94</accession>
<name>A0A506PD94_9FLAO</name>
<feature type="chain" id="PRO_5021493837" evidence="2">
    <location>
        <begin position="25"/>
        <end position="461"/>
    </location>
</feature>
<dbReference type="InterPro" id="IPR026444">
    <property type="entry name" value="Secre_tail"/>
</dbReference>
<keyword evidence="5" id="KW-1185">Reference proteome</keyword>